<organism evidence="3 4">
    <name type="scientific">Ralstonia solanacearum</name>
    <name type="common">Pseudomonas solanacearum</name>
    <dbReference type="NCBI Taxonomy" id="305"/>
    <lineage>
        <taxon>Bacteria</taxon>
        <taxon>Pseudomonadati</taxon>
        <taxon>Pseudomonadota</taxon>
        <taxon>Betaproteobacteria</taxon>
        <taxon>Burkholderiales</taxon>
        <taxon>Burkholderiaceae</taxon>
        <taxon>Ralstonia</taxon>
        <taxon>Ralstonia solanacearum species complex</taxon>
    </lineage>
</organism>
<protein>
    <submittedName>
        <fullName evidence="3">DUF1911 domain-containing protein</fullName>
    </submittedName>
</protein>
<gene>
    <name evidence="3" type="ORF">LBW55_22120</name>
</gene>
<dbReference type="Pfam" id="PF08929">
    <property type="entry name" value="PoNi_C"/>
    <property type="match status" value="1"/>
</dbReference>
<evidence type="ECO:0000313" key="3">
    <source>
        <dbReference type="EMBL" id="MDB0524307.1"/>
    </source>
</evidence>
<dbReference type="RefSeq" id="WP_184849034.1">
    <property type="nucleotide sequence ID" value="NZ_JABZEH010000001.1"/>
</dbReference>
<dbReference type="EMBL" id="JAIVEX010000013">
    <property type="protein sequence ID" value="MDB0524307.1"/>
    <property type="molecule type" value="Genomic_DNA"/>
</dbReference>
<dbReference type="InterPro" id="IPR015025">
    <property type="entry name" value="PoNi_C"/>
</dbReference>
<feature type="domain" description="PoNi C-terminal" evidence="2">
    <location>
        <begin position="157"/>
        <end position="267"/>
    </location>
</feature>
<comment type="caution">
    <text evidence="3">The sequence shown here is derived from an EMBL/GenBank/DDBJ whole genome shotgun (WGS) entry which is preliminary data.</text>
</comment>
<proteinExistence type="predicted"/>
<dbReference type="InterPro" id="IPR015024">
    <property type="entry name" value="PoNi_N"/>
</dbReference>
<dbReference type="Gene3D" id="1.10.3920.10">
    <property type="entry name" value="PA2201 C-terminal domain-like"/>
    <property type="match status" value="1"/>
</dbReference>
<dbReference type="SUPFAM" id="SSF140731">
    <property type="entry name" value="PA2201 C-terminal domain-like"/>
    <property type="match status" value="1"/>
</dbReference>
<dbReference type="Pfam" id="PF08928">
    <property type="entry name" value="PoNi_N"/>
    <property type="match status" value="1"/>
</dbReference>
<dbReference type="InterPro" id="IPR028983">
    <property type="entry name" value="PA2201-like_C"/>
</dbReference>
<dbReference type="AlphaFoldDB" id="A0AAE3T678"/>
<name>A0AAE3T678_RALSL</name>
<reference evidence="3" key="1">
    <citation type="submission" date="2021-09" db="EMBL/GenBank/DDBJ databases">
        <title>Genomic analysis of Ralstonia spp.</title>
        <authorList>
            <person name="Aburjaile F."/>
            <person name="Ariute J.C."/>
            <person name="Pais A.K.L."/>
            <person name="Albuquerque G.M.R."/>
            <person name="Silva A.M.F."/>
            <person name="Brenig B."/>
            <person name="Azevedo V."/>
            <person name="Matiuzzi M."/>
            <person name="Ramos R."/>
            <person name="Goes-Neto A."/>
            <person name="Soares S."/>
            <person name="Iseppon A.M.B."/>
            <person name="Souza E."/>
            <person name="Gama M."/>
        </authorList>
    </citation>
    <scope>NUCLEOTIDE SEQUENCE</scope>
    <source>
        <strain evidence="3">B4</strain>
    </source>
</reference>
<accession>A0AAE3T678</accession>
<dbReference type="Proteomes" id="UP001143674">
    <property type="component" value="Unassembled WGS sequence"/>
</dbReference>
<evidence type="ECO:0000259" key="2">
    <source>
        <dbReference type="Pfam" id="PF08929"/>
    </source>
</evidence>
<evidence type="ECO:0000313" key="4">
    <source>
        <dbReference type="Proteomes" id="UP001143674"/>
    </source>
</evidence>
<feature type="domain" description="PoNi N-terminal" evidence="1">
    <location>
        <begin position="17"/>
        <end position="142"/>
    </location>
</feature>
<sequence length="350" mass="39534">MTETTFRAQRRQKFLTEQYYELNKAWLATLISENEKADDSNFDPAAPTSAGVAGSTFKEKLNLLKLHYTAGCSIEELKLRYVDAVLALGNWHEAYRAYVKALAAESGDDLRENGTPLQLEDLSHFQITMDMVSLGVLLGDGPALRRIAEWMNSYRGDDLLFEELISRAVPDPRSDTTEYFHVEPYDPLIDAFYSPESAQESSAKVKKYLTFWYKSFEGLPWHDGHLHGAAHQMPYYGYWSFEAAAICVLHDIDDTPFRDHLVYPKDLADWARTNHSIDRLGPDAGAGMAGTNASLRCEANQPCPKTGYWLTPAKAGSRRHFQQGEVMPAVTSDYGSTIWQWDNDQSDPKL</sequence>
<evidence type="ECO:0000259" key="1">
    <source>
        <dbReference type="Pfam" id="PF08928"/>
    </source>
</evidence>